<protein>
    <recommendedName>
        <fullName evidence="3">DUF924 domain-containing protein</fullName>
    </recommendedName>
</protein>
<evidence type="ECO:0000313" key="2">
    <source>
        <dbReference type="Proteomes" id="UP000515317"/>
    </source>
</evidence>
<organism evidence="1 2">
    <name type="scientific">Terrihabitans soli</name>
    <dbReference type="NCBI Taxonomy" id="708113"/>
    <lineage>
        <taxon>Bacteria</taxon>
        <taxon>Pseudomonadati</taxon>
        <taxon>Pseudomonadota</taxon>
        <taxon>Alphaproteobacteria</taxon>
        <taxon>Hyphomicrobiales</taxon>
        <taxon>Terrihabitans</taxon>
    </lineage>
</organism>
<sequence>MTTNFRSPEAVDPRAVIAYWRAAGSGRWFRGNAQFDAETGRRLGSLYYWAGAGMLDHLAKTAEGALALVILLDQVPRNMFRGTARAFATDGHARDIARYALSRGFDSRVNRLMRTFFYLPFMHSEDEIDQELCLALYKELGDKESLQYAKIHFDIIQKFGRFPHRNDALGRPTSTAEEQFLAAGGFSG</sequence>
<reference evidence="1 2" key="1">
    <citation type="submission" date="2020-08" db="EMBL/GenBank/DDBJ databases">
        <title>Genome sequence of Rhizobiales bacterium strain IZ6.</title>
        <authorList>
            <person name="Nakai R."/>
            <person name="Naganuma T."/>
        </authorList>
    </citation>
    <scope>NUCLEOTIDE SEQUENCE [LARGE SCALE GENOMIC DNA]</scope>
    <source>
        <strain evidence="1 2">IZ6</strain>
    </source>
</reference>
<dbReference type="Gene3D" id="1.20.58.320">
    <property type="entry name" value="TPR-like"/>
    <property type="match status" value="1"/>
</dbReference>
<dbReference type="RefSeq" id="WP_222876397.1">
    <property type="nucleotide sequence ID" value="NZ_AP023361.1"/>
</dbReference>
<gene>
    <name evidence="1" type="ORF">IZ6_04430</name>
</gene>
<dbReference type="SUPFAM" id="SSF48452">
    <property type="entry name" value="TPR-like"/>
    <property type="match status" value="1"/>
</dbReference>
<dbReference type="Gene3D" id="1.25.40.10">
    <property type="entry name" value="Tetratricopeptide repeat domain"/>
    <property type="match status" value="1"/>
</dbReference>
<name>A0A6S6QTD3_9HYPH</name>
<dbReference type="EMBL" id="AP023361">
    <property type="protein sequence ID" value="BCJ89708.1"/>
    <property type="molecule type" value="Genomic_DNA"/>
</dbReference>
<dbReference type="AlphaFoldDB" id="A0A6S6QTD3"/>
<dbReference type="InterPro" id="IPR010323">
    <property type="entry name" value="DUF924"/>
</dbReference>
<dbReference type="Pfam" id="PF06041">
    <property type="entry name" value="DUF924"/>
    <property type="match status" value="1"/>
</dbReference>
<dbReference type="Proteomes" id="UP000515317">
    <property type="component" value="Chromosome"/>
</dbReference>
<dbReference type="InterPro" id="IPR011990">
    <property type="entry name" value="TPR-like_helical_dom_sf"/>
</dbReference>
<evidence type="ECO:0000313" key="1">
    <source>
        <dbReference type="EMBL" id="BCJ89708.1"/>
    </source>
</evidence>
<evidence type="ECO:0008006" key="3">
    <source>
        <dbReference type="Google" id="ProtNLM"/>
    </source>
</evidence>
<proteinExistence type="predicted"/>
<keyword evidence="2" id="KW-1185">Reference proteome</keyword>
<accession>A0A6S6QTD3</accession>
<dbReference type="KEGG" id="tso:IZ6_04430"/>